<keyword evidence="4 7" id="KW-0812">Transmembrane</keyword>
<proteinExistence type="predicted"/>
<keyword evidence="9" id="KW-1185">Reference proteome</keyword>
<feature type="transmembrane region" description="Helical" evidence="7">
    <location>
        <begin position="415"/>
        <end position="432"/>
    </location>
</feature>
<evidence type="ECO:0000256" key="6">
    <source>
        <dbReference type="ARBA" id="ARBA00023136"/>
    </source>
</evidence>
<organism evidence="8 9">
    <name type="scientific">Pelagerythrobacter marinus</name>
    <dbReference type="NCBI Taxonomy" id="538382"/>
    <lineage>
        <taxon>Bacteria</taxon>
        <taxon>Pseudomonadati</taxon>
        <taxon>Pseudomonadota</taxon>
        <taxon>Alphaproteobacteria</taxon>
        <taxon>Sphingomonadales</taxon>
        <taxon>Erythrobacteraceae</taxon>
        <taxon>Pelagerythrobacter</taxon>
    </lineage>
</organism>
<dbReference type="Gene3D" id="3.90.550.10">
    <property type="entry name" value="Spore Coat Polysaccharide Biosynthesis Protein SpsA, Chain A"/>
    <property type="match status" value="1"/>
</dbReference>
<keyword evidence="3 8" id="KW-0808">Transferase</keyword>
<keyword evidence="6 7" id="KW-0472">Membrane</keyword>
<evidence type="ECO:0000256" key="2">
    <source>
        <dbReference type="ARBA" id="ARBA00022676"/>
    </source>
</evidence>
<evidence type="ECO:0000256" key="1">
    <source>
        <dbReference type="ARBA" id="ARBA00004141"/>
    </source>
</evidence>
<reference evidence="8 9" key="1">
    <citation type="submission" date="2019-12" db="EMBL/GenBank/DDBJ databases">
        <title>Genomic-based taxomic classification of the family Erythrobacteraceae.</title>
        <authorList>
            <person name="Xu L."/>
        </authorList>
    </citation>
    <scope>NUCLEOTIDE SEQUENCE [LARGE SCALE GENOMIC DNA]</scope>
    <source>
        <strain evidence="8 9">H32</strain>
    </source>
</reference>
<dbReference type="InterPro" id="IPR029044">
    <property type="entry name" value="Nucleotide-diphossugar_trans"/>
</dbReference>
<accession>A0ABW9UZJ6</accession>
<dbReference type="InterPro" id="IPR050321">
    <property type="entry name" value="Glycosyltr_2/OpgH_subfam"/>
</dbReference>
<dbReference type="EMBL" id="WTYO01000004">
    <property type="protein sequence ID" value="MXO69238.1"/>
    <property type="molecule type" value="Genomic_DNA"/>
</dbReference>
<evidence type="ECO:0000313" key="8">
    <source>
        <dbReference type="EMBL" id="MXO69238.1"/>
    </source>
</evidence>
<dbReference type="Pfam" id="PF13641">
    <property type="entry name" value="Glyco_tranf_2_3"/>
    <property type="match status" value="1"/>
</dbReference>
<dbReference type="PANTHER" id="PTHR43867:SF2">
    <property type="entry name" value="CELLULOSE SYNTHASE CATALYTIC SUBUNIT A [UDP-FORMING]"/>
    <property type="match status" value="1"/>
</dbReference>
<evidence type="ECO:0000313" key="9">
    <source>
        <dbReference type="Proteomes" id="UP000444401"/>
    </source>
</evidence>
<keyword evidence="2" id="KW-0328">Glycosyltransferase</keyword>
<dbReference type="PANTHER" id="PTHR43867">
    <property type="entry name" value="CELLULOSE SYNTHASE CATALYTIC SUBUNIT A [UDP-FORMING]"/>
    <property type="match status" value="1"/>
</dbReference>
<feature type="transmembrane region" description="Helical" evidence="7">
    <location>
        <begin position="383"/>
        <end position="403"/>
    </location>
</feature>
<evidence type="ECO:0000256" key="4">
    <source>
        <dbReference type="ARBA" id="ARBA00022692"/>
    </source>
</evidence>
<evidence type="ECO:0000256" key="3">
    <source>
        <dbReference type="ARBA" id="ARBA00022679"/>
    </source>
</evidence>
<gene>
    <name evidence="8" type="ORF">GRI72_10405</name>
</gene>
<dbReference type="GO" id="GO:0016740">
    <property type="term" value="F:transferase activity"/>
    <property type="evidence" value="ECO:0007669"/>
    <property type="project" value="UniProtKB-KW"/>
</dbReference>
<sequence>MGPADFALFDWLVLLERELLLFAGVFFLIGALDEFAVDLAWIWLRLSGCARTRVFDPGAGGAGGGAVDGDGIGTSMDTGTGDIRGGVGGGVAVARQTGGNAARPGTAAVFVPVWREEAVIGATIGHMLRAWPDRALRIYVGCYANDPATIAAAARAAGNDGRVRIVVHEALGPTTKADCLNRLYRALEDDERRSGARAAMVVLHDAEDMADPDALHLIRRAMARADLVQLPVLPLPQPRSRWVGSHYCEEFAEAHGKALVVRDALKAAIPLAGVGCAIGREALASLAALRGGNAPFAAESLTEDYEIGLGIAAMGGRTRFVRRRARDGRLIATRAYFPSHLGPAVRQKTRWVFGIAFQGWERLGWKGSAAEVWMRLRDRRGPFNALILAIAYLVLLLFAVGLAAELAGLARRPALSPPLVAIVWANFAFLFWRCAFRFAFTAREYGLREGGRAVLRLPLANIVAIMAARRALFAYVRSLGGETPRWDKTEHRLHPAMTRTETA</sequence>
<keyword evidence="5 7" id="KW-1133">Transmembrane helix</keyword>
<comment type="subcellular location">
    <subcellularLocation>
        <location evidence="1">Membrane</location>
        <topology evidence="1">Multi-pass membrane protein</topology>
    </subcellularLocation>
</comment>
<dbReference type="RefSeq" id="WP_160733859.1">
    <property type="nucleotide sequence ID" value="NZ_WTYO01000004.1"/>
</dbReference>
<evidence type="ECO:0000256" key="5">
    <source>
        <dbReference type="ARBA" id="ARBA00022989"/>
    </source>
</evidence>
<dbReference type="Proteomes" id="UP000444401">
    <property type="component" value="Unassembled WGS sequence"/>
</dbReference>
<protein>
    <submittedName>
        <fullName evidence="8">Glycosyl transferase family protein</fullName>
    </submittedName>
</protein>
<name>A0ABW9UZJ6_9SPHN</name>
<dbReference type="SUPFAM" id="SSF53448">
    <property type="entry name" value="Nucleotide-diphospho-sugar transferases"/>
    <property type="match status" value="1"/>
</dbReference>
<comment type="caution">
    <text evidence="8">The sequence shown here is derived from an EMBL/GenBank/DDBJ whole genome shotgun (WGS) entry which is preliminary data.</text>
</comment>
<feature type="transmembrane region" description="Helical" evidence="7">
    <location>
        <begin position="20"/>
        <end position="44"/>
    </location>
</feature>
<dbReference type="NCBIfam" id="NF011307">
    <property type="entry name" value="PRK14716.1-5"/>
    <property type="match status" value="1"/>
</dbReference>
<evidence type="ECO:0000256" key="7">
    <source>
        <dbReference type="SAM" id="Phobius"/>
    </source>
</evidence>